<comment type="caution">
    <text evidence="2">The sequence shown here is derived from an EMBL/GenBank/DDBJ whole genome shotgun (WGS) entry which is preliminary data.</text>
</comment>
<dbReference type="Pfam" id="PF02566">
    <property type="entry name" value="OsmC"/>
    <property type="match status" value="1"/>
</dbReference>
<dbReference type="EMBL" id="BAABBO010000011">
    <property type="protein sequence ID" value="GAA3966000.1"/>
    <property type="molecule type" value="Genomic_DNA"/>
</dbReference>
<evidence type="ECO:0000256" key="1">
    <source>
        <dbReference type="SAM" id="MobiDB-lite"/>
    </source>
</evidence>
<sequence>MKATIAWKGDALFEAKTDSGHTLTIDGPPDQGGKNQGPRPMETMLVGLGACTSFDVMMILRRSRQVVSDCVATVKAKRADEIPAVFTDIHIHFEIKGTDVSPKQVERAIKMSADKYCSASIMLERGGVKITHDYTIAES</sequence>
<dbReference type="PANTHER" id="PTHR34352:SF1">
    <property type="entry name" value="PROTEIN YHFA"/>
    <property type="match status" value="1"/>
</dbReference>
<evidence type="ECO:0000313" key="3">
    <source>
        <dbReference type="Proteomes" id="UP001501337"/>
    </source>
</evidence>
<proteinExistence type="predicted"/>
<dbReference type="SUPFAM" id="SSF82784">
    <property type="entry name" value="OsmC-like"/>
    <property type="match status" value="1"/>
</dbReference>
<organism evidence="2 3">
    <name type="scientific">Allohahella marinimesophila</name>
    <dbReference type="NCBI Taxonomy" id="1054972"/>
    <lineage>
        <taxon>Bacteria</taxon>
        <taxon>Pseudomonadati</taxon>
        <taxon>Pseudomonadota</taxon>
        <taxon>Gammaproteobacteria</taxon>
        <taxon>Oceanospirillales</taxon>
        <taxon>Hahellaceae</taxon>
        <taxon>Allohahella</taxon>
    </lineage>
</organism>
<dbReference type="Gene3D" id="3.30.300.20">
    <property type="match status" value="1"/>
</dbReference>
<protein>
    <submittedName>
        <fullName evidence="2">OsmC family protein</fullName>
    </submittedName>
</protein>
<dbReference type="InterPro" id="IPR036102">
    <property type="entry name" value="OsmC/Ohrsf"/>
</dbReference>
<dbReference type="Gene3D" id="2.20.25.10">
    <property type="match status" value="1"/>
</dbReference>
<dbReference type="InterPro" id="IPR003718">
    <property type="entry name" value="OsmC/Ohr_fam"/>
</dbReference>
<dbReference type="PANTHER" id="PTHR34352">
    <property type="entry name" value="PROTEIN YHFA"/>
    <property type="match status" value="1"/>
</dbReference>
<evidence type="ECO:0000313" key="2">
    <source>
        <dbReference type="EMBL" id="GAA3966000.1"/>
    </source>
</evidence>
<gene>
    <name evidence="2" type="ORF">GCM10022278_24880</name>
</gene>
<accession>A0ABP7PI56</accession>
<reference evidence="3" key="1">
    <citation type="journal article" date="2019" name="Int. J. Syst. Evol. Microbiol.">
        <title>The Global Catalogue of Microorganisms (GCM) 10K type strain sequencing project: providing services to taxonomists for standard genome sequencing and annotation.</title>
        <authorList>
            <consortium name="The Broad Institute Genomics Platform"/>
            <consortium name="The Broad Institute Genome Sequencing Center for Infectious Disease"/>
            <person name="Wu L."/>
            <person name="Ma J."/>
        </authorList>
    </citation>
    <scope>NUCLEOTIDE SEQUENCE [LARGE SCALE GENOMIC DNA]</scope>
    <source>
        <strain evidence="3">JCM 17555</strain>
    </source>
</reference>
<dbReference type="RefSeq" id="WP_344806823.1">
    <property type="nucleotide sequence ID" value="NZ_BAABBO010000011.1"/>
</dbReference>
<dbReference type="Proteomes" id="UP001501337">
    <property type="component" value="Unassembled WGS sequence"/>
</dbReference>
<feature type="region of interest" description="Disordered" evidence="1">
    <location>
        <begin position="19"/>
        <end position="39"/>
    </location>
</feature>
<name>A0ABP7PI56_9GAMM</name>
<keyword evidence="3" id="KW-1185">Reference proteome</keyword>
<dbReference type="InterPro" id="IPR015946">
    <property type="entry name" value="KH_dom-like_a/b"/>
</dbReference>